<proteinExistence type="predicted"/>
<sequence length="168" mass="19514">MNRPFSKVIKSIVRLIWHNFSNILQGLPNTIIPGESQISKPNDQEVAVIVGETSEANKGEKNKKEEEQTVTERVNINQRSKLKGYRTQRVPQESILEWARDILERRRDEPYDTAGDITKKVRMAVPDFEGRVDPTIFSDWIASIEEYFDWYDMADNRREWVSSRGGSV</sequence>
<evidence type="ECO:0000256" key="1">
    <source>
        <dbReference type="SAM" id="MobiDB-lite"/>
    </source>
</evidence>
<feature type="compositionally biased region" description="Basic and acidic residues" evidence="1">
    <location>
        <begin position="55"/>
        <end position="67"/>
    </location>
</feature>
<evidence type="ECO:0000313" key="3">
    <source>
        <dbReference type="Proteomes" id="UP000737018"/>
    </source>
</evidence>
<gene>
    <name evidence="2" type="ORF">CMV_021002</name>
</gene>
<feature type="region of interest" description="Disordered" evidence="1">
    <location>
        <begin position="52"/>
        <end position="71"/>
    </location>
</feature>
<reference evidence="2" key="1">
    <citation type="submission" date="2020-03" db="EMBL/GenBank/DDBJ databases">
        <title>Castanea mollissima Vanexum genome sequencing.</title>
        <authorList>
            <person name="Staton M."/>
        </authorList>
    </citation>
    <scope>NUCLEOTIDE SEQUENCE</scope>
    <source>
        <tissue evidence="2">Leaf</tissue>
    </source>
</reference>
<organism evidence="2 3">
    <name type="scientific">Castanea mollissima</name>
    <name type="common">Chinese chestnut</name>
    <dbReference type="NCBI Taxonomy" id="60419"/>
    <lineage>
        <taxon>Eukaryota</taxon>
        <taxon>Viridiplantae</taxon>
        <taxon>Streptophyta</taxon>
        <taxon>Embryophyta</taxon>
        <taxon>Tracheophyta</taxon>
        <taxon>Spermatophyta</taxon>
        <taxon>Magnoliopsida</taxon>
        <taxon>eudicotyledons</taxon>
        <taxon>Gunneridae</taxon>
        <taxon>Pentapetalae</taxon>
        <taxon>rosids</taxon>
        <taxon>fabids</taxon>
        <taxon>Fagales</taxon>
        <taxon>Fagaceae</taxon>
        <taxon>Castanea</taxon>
    </lineage>
</organism>
<protein>
    <submittedName>
        <fullName evidence="2">Uncharacterized protein</fullName>
    </submittedName>
</protein>
<dbReference type="EMBL" id="JRKL02004018">
    <property type="protein sequence ID" value="KAF3953567.1"/>
    <property type="molecule type" value="Genomic_DNA"/>
</dbReference>
<comment type="caution">
    <text evidence="2">The sequence shown here is derived from an EMBL/GenBank/DDBJ whole genome shotgun (WGS) entry which is preliminary data.</text>
</comment>
<name>A0A8J4QXX9_9ROSI</name>
<evidence type="ECO:0000313" key="2">
    <source>
        <dbReference type="EMBL" id="KAF3953567.1"/>
    </source>
</evidence>
<accession>A0A8J4QXX9</accession>
<keyword evidence="3" id="KW-1185">Reference proteome</keyword>
<dbReference type="AlphaFoldDB" id="A0A8J4QXX9"/>
<dbReference type="OrthoDB" id="1934635at2759"/>
<dbReference type="Proteomes" id="UP000737018">
    <property type="component" value="Unassembled WGS sequence"/>
</dbReference>